<dbReference type="GO" id="GO:0005829">
    <property type="term" value="C:cytosol"/>
    <property type="evidence" value="ECO:0007669"/>
    <property type="project" value="TreeGrafter"/>
</dbReference>
<dbReference type="Gene3D" id="3.40.50.300">
    <property type="entry name" value="P-loop containing nucleotide triphosphate hydrolases"/>
    <property type="match status" value="1"/>
</dbReference>
<dbReference type="RefSeq" id="WP_184785222.1">
    <property type="nucleotide sequence ID" value="NZ_BONT01000063.1"/>
</dbReference>
<reference evidence="3 4" key="1">
    <citation type="submission" date="2020-08" db="EMBL/GenBank/DDBJ databases">
        <title>Genomic Encyclopedia of Type Strains, Phase IV (KMG-IV): sequencing the most valuable type-strain genomes for metagenomic binning, comparative biology and taxonomic classification.</title>
        <authorList>
            <person name="Goeker M."/>
        </authorList>
    </citation>
    <scope>NUCLEOTIDE SEQUENCE [LARGE SCALE GENOMIC DNA]</scope>
    <source>
        <strain evidence="3 4">YIM 65646</strain>
    </source>
</reference>
<dbReference type="Proteomes" id="UP000548476">
    <property type="component" value="Unassembled WGS sequence"/>
</dbReference>
<evidence type="ECO:0000256" key="1">
    <source>
        <dbReference type="ARBA" id="ARBA00022741"/>
    </source>
</evidence>
<accession>A0A841FGT4</accession>
<protein>
    <recommendedName>
        <fullName evidence="5">DNA-binding protein</fullName>
    </recommendedName>
</protein>
<dbReference type="AlphaFoldDB" id="A0A841FGT4"/>
<dbReference type="PANTHER" id="PTHR43384:SF6">
    <property type="entry name" value="SEPTUM SITE-DETERMINING PROTEIN MIND HOMOLOG, CHLOROPLASTIC"/>
    <property type="match status" value="1"/>
</dbReference>
<dbReference type="GO" id="GO:0051782">
    <property type="term" value="P:negative regulation of cell division"/>
    <property type="evidence" value="ECO:0007669"/>
    <property type="project" value="TreeGrafter"/>
</dbReference>
<evidence type="ECO:0000313" key="3">
    <source>
        <dbReference type="EMBL" id="MBB6032307.1"/>
    </source>
</evidence>
<dbReference type="InterPro" id="IPR050625">
    <property type="entry name" value="ParA/MinD_ATPase"/>
</dbReference>
<keyword evidence="2" id="KW-0067">ATP-binding</keyword>
<dbReference type="NCBIfam" id="NF040564">
    <property type="entry name" value="SCO2523_fam"/>
    <property type="match status" value="1"/>
</dbReference>
<dbReference type="GO" id="GO:0005524">
    <property type="term" value="F:ATP binding"/>
    <property type="evidence" value="ECO:0007669"/>
    <property type="project" value="UniProtKB-KW"/>
</dbReference>
<organism evidence="3 4">
    <name type="scientific">Phytomonospora endophytica</name>
    <dbReference type="NCBI Taxonomy" id="714109"/>
    <lineage>
        <taxon>Bacteria</taxon>
        <taxon>Bacillati</taxon>
        <taxon>Actinomycetota</taxon>
        <taxon>Actinomycetes</taxon>
        <taxon>Micromonosporales</taxon>
        <taxon>Micromonosporaceae</taxon>
        <taxon>Phytomonospora</taxon>
    </lineage>
</organism>
<evidence type="ECO:0000256" key="2">
    <source>
        <dbReference type="ARBA" id="ARBA00022840"/>
    </source>
</evidence>
<dbReference type="InterPro" id="IPR027417">
    <property type="entry name" value="P-loop_NTPase"/>
</dbReference>
<comment type="caution">
    <text evidence="3">The sequence shown here is derived from an EMBL/GenBank/DDBJ whole genome shotgun (WGS) entry which is preliminary data.</text>
</comment>
<evidence type="ECO:0000313" key="4">
    <source>
        <dbReference type="Proteomes" id="UP000548476"/>
    </source>
</evidence>
<gene>
    <name evidence="3" type="ORF">HNR73_000149</name>
</gene>
<keyword evidence="4" id="KW-1185">Reference proteome</keyword>
<keyword evidence="1" id="KW-0547">Nucleotide-binding</keyword>
<dbReference type="SUPFAM" id="SSF52540">
    <property type="entry name" value="P-loop containing nucleoside triphosphate hydrolases"/>
    <property type="match status" value="1"/>
</dbReference>
<dbReference type="EMBL" id="JACHGT010000001">
    <property type="protein sequence ID" value="MBB6032307.1"/>
    <property type="molecule type" value="Genomic_DNA"/>
</dbReference>
<proteinExistence type="predicted"/>
<evidence type="ECO:0008006" key="5">
    <source>
        <dbReference type="Google" id="ProtNLM"/>
    </source>
</evidence>
<name>A0A841FGT4_9ACTN</name>
<dbReference type="PANTHER" id="PTHR43384">
    <property type="entry name" value="SEPTUM SITE-DETERMINING PROTEIN MIND HOMOLOG, CHLOROPLASTIC-RELATED"/>
    <property type="match status" value="1"/>
</dbReference>
<dbReference type="GO" id="GO:0009898">
    <property type="term" value="C:cytoplasmic side of plasma membrane"/>
    <property type="evidence" value="ECO:0007669"/>
    <property type="project" value="TreeGrafter"/>
</dbReference>
<sequence>MLVFATSDKGGTGRSVTSCNIVYRHALHGGNVAYLDFDFGSPTSGAIFNIDGATRGTTRGGLHKYLLGEIPEPTRLEIWDESDRSSLRGRPDGAGRLTLFPGDEGGGEFAASPEIVGRCISLFSRLEEEYDLTLVDLSAGRSYATDIVLRATADPSLSKVISRWLIFHRWTRQHVYAAAGLAYGDRGIIKSGEERGHDHDKLKDTIRFVRTAVMDPRSQELSGLRAAQVAWLNDVNDDLRELAGRLQIGRTTMLGSVPIDPVLQWREQLISDTDTITRQIANPATVDAFVTLAKRLTDEWPDL</sequence>
<dbReference type="GO" id="GO:0016887">
    <property type="term" value="F:ATP hydrolysis activity"/>
    <property type="evidence" value="ECO:0007669"/>
    <property type="project" value="TreeGrafter"/>
</dbReference>